<dbReference type="STRING" id="543379.A0A232ENL7"/>
<feature type="compositionally biased region" description="Low complexity" evidence="14">
    <location>
        <begin position="423"/>
        <end position="440"/>
    </location>
</feature>
<dbReference type="GO" id="GO:0031297">
    <property type="term" value="P:replication fork processing"/>
    <property type="evidence" value="ECO:0007669"/>
    <property type="project" value="TreeGrafter"/>
</dbReference>
<evidence type="ECO:0000256" key="11">
    <source>
        <dbReference type="ARBA" id="ARBA00023204"/>
    </source>
</evidence>
<dbReference type="InterPro" id="IPR041430">
    <property type="entry name" value="ADD_ATRX"/>
</dbReference>
<dbReference type="EMBL" id="NNAY01003136">
    <property type="protein sequence ID" value="OXU19921.1"/>
    <property type="molecule type" value="Genomic_DNA"/>
</dbReference>
<evidence type="ECO:0000313" key="16">
    <source>
        <dbReference type="EMBL" id="OXU19921.1"/>
    </source>
</evidence>
<evidence type="ECO:0000256" key="1">
    <source>
        <dbReference type="ARBA" id="ARBA00004123"/>
    </source>
</evidence>
<dbReference type="GO" id="GO:0003678">
    <property type="term" value="F:DNA helicase activity"/>
    <property type="evidence" value="ECO:0007669"/>
    <property type="project" value="UniProtKB-EC"/>
</dbReference>
<keyword evidence="6" id="KW-0863">Zinc-finger</keyword>
<organism evidence="16 17">
    <name type="scientific">Trichomalopsis sarcophagae</name>
    <dbReference type="NCBI Taxonomy" id="543379"/>
    <lineage>
        <taxon>Eukaryota</taxon>
        <taxon>Metazoa</taxon>
        <taxon>Ecdysozoa</taxon>
        <taxon>Arthropoda</taxon>
        <taxon>Hexapoda</taxon>
        <taxon>Insecta</taxon>
        <taxon>Pterygota</taxon>
        <taxon>Neoptera</taxon>
        <taxon>Endopterygota</taxon>
        <taxon>Hymenoptera</taxon>
        <taxon>Apocrita</taxon>
        <taxon>Proctotrupomorpha</taxon>
        <taxon>Chalcidoidea</taxon>
        <taxon>Pteromalidae</taxon>
        <taxon>Pteromalinae</taxon>
        <taxon>Trichomalopsis</taxon>
    </lineage>
</organism>
<name>A0A232ENL7_9HYME</name>
<evidence type="ECO:0000256" key="13">
    <source>
        <dbReference type="ARBA" id="ARBA00047995"/>
    </source>
</evidence>
<accession>A0A232ENL7</accession>
<dbReference type="GO" id="GO:0006338">
    <property type="term" value="P:chromatin remodeling"/>
    <property type="evidence" value="ECO:0007669"/>
    <property type="project" value="TreeGrafter"/>
</dbReference>
<sequence length="956" mass="107739">MDISSMLEVEVQEVTESKENVTPTQKTQSTFSCQNFSKEENDFYKLTYGSDVASVRFLRLHCTGCDEHIGSAPAEKHNMTEHPVLRTLLCAKCREFYGDGTFEQGDDATDMFCRWCANGGNLYCCSYCSNTFCSKCIKRNFDPPTIKRIEAEDSWKCFVCDPKDLFPLRSITRALMTHIETVTKILENDRRMSPKEIEEKMHLDETKCCSRKRKRRRRRTLSNSDDDEEEDVNYVPENERPDTPPSKKRKIRKQWTQVSDRNGYMDHEYYNNKQTTKVEPDIEPADLLIPCEQTMIEGDTEIINPNDSETPGEMPNKELSSPQVRPQIVRQVPVSVNAQKQTYQQIGSNNSMAINTVPLANLLKVALSSGAKKIKVTHTANQKLVAVPVSAMPKSVASSNITFVKPATHFLVPKNIAKNMQVSAQQQQQSITTPQQNQPNVIDLDSDDEPAVVGNFSNNKIKSYTRNRNTDQSKKSGDTYAVETIDSNGEDDEPMVISTSPRTSVSRSRGTNRDADDLPNSMNDMVPITIQHRDQRFKKMLILQSQEIDNALGELKTKILKLVQMSNMKSQEADLLNSAAQCTKRFHRAIRKTLVELSQINDRVVRDYVHWKKKNGKIPTLESQEKSNEEKTKENSRYKPQSSDHDLTLEMTCVRESASESESDDDDSVNAADYSMEAVNVPSEFSQILDHLTIFKRKPTALKAVGDSSVVTEDKACQAYDVPWRDYEKCIGYSLLTRSEYDPKSHKEKLRPVVVPDENFGKYQEQYLFYLQHIEDFGIETDELKGLPDPNHIPLKDLIDGTSPFIMDMLERLSPVTLSNGCSSPLSQQENAAENRDATSETTNNFPSSPLAVAMDISSPPPSNSNNENENENSETLPTTAIITSTEAIATDDQETEKSSDDNVATSKAVEELVKMVTKLSEDLRNENNANANAAIAEIEDICTVTSNNDECTSMD</sequence>
<comment type="subcellular location">
    <subcellularLocation>
        <location evidence="1">Nucleus</location>
    </subcellularLocation>
</comment>
<dbReference type="Pfam" id="PF17981">
    <property type="entry name" value="ADD_ATRX"/>
    <property type="match status" value="1"/>
</dbReference>
<dbReference type="GO" id="GO:0016787">
    <property type="term" value="F:hydrolase activity"/>
    <property type="evidence" value="ECO:0007669"/>
    <property type="project" value="UniProtKB-KW"/>
</dbReference>
<keyword evidence="5" id="KW-0227">DNA damage</keyword>
<keyword evidence="12" id="KW-0539">Nucleus</keyword>
<dbReference type="Gene3D" id="3.30.40.10">
    <property type="entry name" value="Zinc/RING finger domain, C3HC4 (zinc finger)"/>
    <property type="match status" value="1"/>
</dbReference>
<feature type="region of interest" description="Disordered" evidence="14">
    <location>
        <begin position="219"/>
        <end position="258"/>
    </location>
</feature>
<dbReference type="GO" id="GO:0005634">
    <property type="term" value="C:nucleus"/>
    <property type="evidence" value="ECO:0007669"/>
    <property type="project" value="UniProtKB-SubCell"/>
</dbReference>
<comment type="similarity">
    <text evidence="2">Belongs to the SNF2/RAD54 helicase family.</text>
</comment>
<dbReference type="InterPro" id="IPR011011">
    <property type="entry name" value="Znf_FYVE_PHD"/>
</dbReference>
<dbReference type="GO" id="GO:0031490">
    <property type="term" value="F:chromatin DNA binding"/>
    <property type="evidence" value="ECO:0007669"/>
    <property type="project" value="TreeGrafter"/>
</dbReference>
<feature type="compositionally biased region" description="Low complexity" evidence="14">
    <location>
        <begin position="498"/>
        <end position="509"/>
    </location>
</feature>
<evidence type="ECO:0000259" key="15">
    <source>
        <dbReference type="PROSITE" id="PS51533"/>
    </source>
</evidence>
<keyword evidence="17" id="KW-1185">Reference proteome</keyword>
<evidence type="ECO:0000256" key="3">
    <source>
        <dbReference type="ARBA" id="ARBA00022723"/>
    </source>
</evidence>
<keyword evidence="4" id="KW-0547">Nucleotide-binding</keyword>
<dbReference type="CDD" id="cd11726">
    <property type="entry name" value="ADDz_ATRX"/>
    <property type="match status" value="1"/>
</dbReference>
<dbReference type="Proteomes" id="UP000215335">
    <property type="component" value="Unassembled WGS sequence"/>
</dbReference>
<dbReference type="GO" id="GO:0005721">
    <property type="term" value="C:pericentric heterochromatin"/>
    <property type="evidence" value="ECO:0007669"/>
    <property type="project" value="TreeGrafter"/>
</dbReference>
<dbReference type="GO" id="GO:0006281">
    <property type="term" value="P:DNA repair"/>
    <property type="evidence" value="ECO:0007669"/>
    <property type="project" value="UniProtKB-KW"/>
</dbReference>
<dbReference type="InterPro" id="IPR013083">
    <property type="entry name" value="Znf_RING/FYVE/PHD"/>
</dbReference>
<dbReference type="GO" id="GO:0010468">
    <property type="term" value="P:regulation of gene expression"/>
    <property type="evidence" value="ECO:0007669"/>
    <property type="project" value="UniProtKB-ARBA"/>
</dbReference>
<feature type="region of interest" description="Disordered" evidence="14">
    <location>
        <begin position="819"/>
        <end position="876"/>
    </location>
</feature>
<dbReference type="PROSITE" id="PS51533">
    <property type="entry name" value="ADD"/>
    <property type="match status" value="1"/>
</dbReference>
<evidence type="ECO:0000256" key="12">
    <source>
        <dbReference type="ARBA" id="ARBA00023242"/>
    </source>
</evidence>
<reference evidence="16 17" key="1">
    <citation type="journal article" date="2017" name="Curr. Biol.">
        <title>The Evolution of Venom by Co-option of Single-Copy Genes.</title>
        <authorList>
            <person name="Martinson E.O."/>
            <person name="Mrinalini"/>
            <person name="Kelkar Y.D."/>
            <person name="Chang C.H."/>
            <person name="Werren J.H."/>
        </authorList>
    </citation>
    <scope>NUCLEOTIDE SEQUENCE [LARGE SCALE GENOMIC DNA]</scope>
    <source>
        <strain evidence="16 17">Alberta</strain>
        <tissue evidence="16">Whole body</tissue>
    </source>
</reference>
<gene>
    <name evidence="16" type="ORF">TSAR_005823</name>
</gene>
<keyword evidence="3" id="KW-0479">Metal-binding</keyword>
<evidence type="ECO:0000256" key="14">
    <source>
        <dbReference type="SAM" id="MobiDB-lite"/>
    </source>
</evidence>
<evidence type="ECO:0000256" key="5">
    <source>
        <dbReference type="ARBA" id="ARBA00022763"/>
    </source>
</evidence>
<dbReference type="SUPFAM" id="SSF57903">
    <property type="entry name" value="FYVE/PHD zinc finger"/>
    <property type="match status" value="1"/>
</dbReference>
<feature type="region of interest" description="Disordered" evidence="14">
    <location>
        <begin position="423"/>
        <end position="523"/>
    </location>
</feature>
<comment type="caution">
    <text evidence="16">The sequence shown here is derived from an EMBL/GenBank/DDBJ whole genome shotgun (WGS) entry which is preliminary data.</text>
</comment>
<evidence type="ECO:0000256" key="7">
    <source>
        <dbReference type="ARBA" id="ARBA00022801"/>
    </source>
</evidence>
<keyword evidence="9" id="KW-0067">ATP-binding</keyword>
<feature type="compositionally biased region" description="Basic and acidic residues" evidence="14">
    <location>
        <begin position="468"/>
        <end position="477"/>
    </location>
</feature>
<feature type="domain" description="PHD-type" evidence="15">
    <location>
        <begin position="50"/>
        <end position="188"/>
    </location>
</feature>
<evidence type="ECO:0000256" key="9">
    <source>
        <dbReference type="ARBA" id="ARBA00022840"/>
    </source>
</evidence>
<dbReference type="PANTHER" id="PTHR46357">
    <property type="entry name" value="TRANSCRIPTIONAL REGULATOR ATRX"/>
    <property type="match status" value="1"/>
</dbReference>
<dbReference type="InterPro" id="IPR052131">
    <property type="entry name" value="ATRX_domain-containing"/>
</dbReference>
<dbReference type="InterPro" id="IPR025766">
    <property type="entry name" value="ADD"/>
</dbReference>
<feature type="region of interest" description="Disordered" evidence="14">
    <location>
        <begin position="619"/>
        <end position="646"/>
    </location>
</feature>
<keyword evidence="8" id="KW-0862">Zinc</keyword>
<comment type="catalytic activity">
    <reaction evidence="13">
        <text>ATP + H2O = ADP + phosphate + H(+)</text>
        <dbReference type="Rhea" id="RHEA:13065"/>
        <dbReference type="ChEBI" id="CHEBI:15377"/>
        <dbReference type="ChEBI" id="CHEBI:15378"/>
        <dbReference type="ChEBI" id="CHEBI:30616"/>
        <dbReference type="ChEBI" id="CHEBI:43474"/>
        <dbReference type="ChEBI" id="CHEBI:456216"/>
        <dbReference type="EC" id="3.6.4.12"/>
    </reaction>
</comment>
<evidence type="ECO:0000256" key="2">
    <source>
        <dbReference type="ARBA" id="ARBA00007025"/>
    </source>
</evidence>
<evidence type="ECO:0000256" key="6">
    <source>
        <dbReference type="ARBA" id="ARBA00022771"/>
    </source>
</evidence>
<feature type="compositionally biased region" description="Polar residues" evidence="14">
    <location>
        <begin position="455"/>
        <end position="467"/>
    </location>
</feature>
<evidence type="ECO:0000256" key="10">
    <source>
        <dbReference type="ARBA" id="ARBA00023125"/>
    </source>
</evidence>
<dbReference type="AlphaFoldDB" id="A0A232ENL7"/>
<keyword evidence="7" id="KW-0378">Hydrolase</keyword>
<evidence type="ECO:0000256" key="8">
    <source>
        <dbReference type="ARBA" id="ARBA00022833"/>
    </source>
</evidence>
<dbReference type="OrthoDB" id="6286493at2759"/>
<evidence type="ECO:0000256" key="4">
    <source>
        <dbReference type="ARBA" id="ARBA00022741"/>
    </source>
</evidence>
<feature type="compositionally biased region" description="Polar residues" evidence="14">
    <location>
        <begin position="819"/>
        <end position="832"/>
    </location>
</feature>
<dbReference type="GO" id="GO:0005524">
    <property type="term" value="F:ATP binding"/>
    <property type="evidence" value="ECO:0007669"/>
    <property type="project" value="UniProtKB-KW"/>
</dbReference>
<proteinExistence type="inferred from homology"/>
<protein>
    <recommendedName>
        <fullName evidence="15">PHD-type domain-containing protein</fullName>
    </recommendedName>
</protein>
<keyword evidence="11" id="KW-0234">DNA repair</keyword>
<evidence type="ECO:0000313" key="17">
    <source>
        <dbReference type="Proteomes" id="UP000215335"/>
    </source>
</evidence>
<dbReference type="PANTHER" id="PTHR46357:SF1">
    <property type="entry name" value="TRANSCRIPTIONAL REGULATOR ATRX"/>
    <property type="match status" value="1"/>
</dbReference>
<feature type="compositionally biased region" description="Basic and acidic residues" evidence="14">
    <location>
        <begin position="623"/>
        <end position="646"/>
    </location>
</feature>
<keyword evidence="10" id="KW-0238">DNA-binding</keyword>
<dbReference type="GO" id="GO:0008270">
    <property type="term" value="F:zinc ion binding"/>
    <property type="evidence" value="ECO:0007669"/>
    <property type="project" value="UniProtKB-KW"/>
</dbReference>